<gene>
    <name evidence="2" type="ORF">Cvel_25227</name>
</gene>
<evidence type="ECO:0008006" key="3">
    <source>
        <dbReference type="Google" id="ProtNLM"/>
    </source>
</evidence>
<dbReference type="EMBL" id="CDMZ01002015">
    <property type="protein sequence ID" value="CEM40322.1"/>
    <property type="molecule type" value="Genomic_DNA"/>
</dbReference>
<feature type="compositionally biased region" description="Polar residues" evidence="1">
    <location>
        <begin position="8"/>
        <end position="22"/>
    </location>
</feature>
<dbReference type="VEuPathDB" id="CryptoDB:Cvel_25227"/>
<proteinExistence type="predicted"/>
<evidence type="ECO:0000256" key="1">
    <source>
        <dbReference type="SAM" id="MobiDB-lite"/>
    </source>
</evidence>
<dbReference type="PhylomeDB" id="A0A0G4H8P8"/>
<reference evidence="2" key="1">
    <citation type="submission" date="2014-11" db="EMBL/GenBank/DDBJ databases">
        <authorList>
            <person name="Otto D Thomas"/>
            <person name="Naeem Raeece"/>
        </authorList>
    </citation>
    <scope>NUCLEOTIDE SEQUENCE</scope>
</reference>
<dbReference type="AlphaFoldDB" id="A0A0G4H8P8"/>
<protein>
    <recommendedName>
        <fullName evidence="3">Integrase catalytic domain-containing protein</fullName>
    </recommendedName>
</protein>
<sequence length="588" mass="66422">MTFRSHPTVIQPNQMKTQKNQSQYDDHIYTDSCASNRILCRDRIEPRRIVWEKLIELTMGMSDERAEEIQIGSYGVVRIGGVDEITGALGEVDVICYLTKPGERMKHLFRGKGLVLDDGLPGPLSGRNYVTVIDADEEGRRLRITQPFGDGRSNLPFFVMCPLLSPPLLAAPTVEAHAFVKKVLTRRKQKQVGADTNYRLLTNPTELKAWHARFGHCDLSQLVATLRERQVGVKEEVRKKVWRECELCEDRNAVNRTPHAVPGRREKEAKEYGQLAYCNIGQLVGYPFSVIVKMHSREIDVMGLNAKSDVTDHCVRFNAQNRLLLPKPHKQIVTMRSDNENVLRSAKMKATMPYTHFDESAKYHSPSQGPAETAVKIIKRLARTIMKEKGWPLAVLPHLWEGLAETYMALHTNELGTSLYCKKNGQYPPLKFMCGDKVIFTPHRAKTAKKTEELPGKRGWHISRPSPHAVRVLEIWGEGLNDFTVQTIHPVDVHQSRKGTLATWGYEGVDEATRLLLAGVTDTGLEPQAEEGVWVSLEAQEREGEENAEQLKEEKRGMEKGEDKDSSDLSDDDFLLLLQAANAKRGSM</sequence>
<evidence type="ECO:0000313" key="2">
    <source>
        <dbReference type="EMBL" id="CEM40322.1"/>
    </source>
</evidence>
<organism evidence="2">
    <name type="scientific">Chromera velia CCMP2878</name>
    <dbReference type="NCBI Taxonomy" id="1169474"/>
    <lineage>
        <taxon>Eukaryota</taxon>
        <taxon>Sar</taxon>
        <taxon>Alveolata</taxon>
        <taxon>Colpodellida</taxon>
        <taxon>Chromeraceae</taxon>
        <taxon>Chromera</taxon>
    </lineage>
</organism>
<accession>A0A0G4H8P8</accession>
<feature type="region of interest" description="Disordered" evidence="1">
    <location>
        <begin position="539"/>
        <end position="571"/>
    </location>
</feature>
<feature type="compositionally biased region" description="Basic and acidic residues" evidence="1">
    <location>
        <begin position="549"/>
        <end position="567"/>
    </location>
</feature>
<feature type="region of interest" description="Disordered" evidence="1">
    <location>
        <begin position="1"/>
        <end position="22"/>
    </location>
</feature>
<name>A0A0G4H8P8_9ALVE</name>